<name>A0ABW6VE58_MICFU</name>
<dbReference type="EMBL" id="JBIAXI010000024">
    <property type="protein sequence ID" value="MFF4777646.1"/>
    <property type="molecule type" value="Genomic_DNA"/>
</dbReference>
<evidence type="ECO:0000313" key="1">
    <source>
        <dbReference type="EMBL" id="MFF4777646.1"/>
    </source>
</evidence>
<accession>A0ABW6VE58</accession>
<dbReference type="Proteomes" id="UP001602119">
    <property type="component" value="Unassembled WGS sequence"/>
</dbReference>
<evidence type="ECO:0000313" key="2">
    <source>
        <dbReference type="Proteomes" id="UP001602119"/>
    </source>
</evidence>
<gene>
    <name evidence="1" type="ORF">ACFY05_32945</name>
</gene>
<protein>
    <submittedName>
        <fullName evidence="1">Uncharacterized protein</fullName>
    </submittedName>
</protein>
<comment type="caution">
    <text evidence="1">The sequence shown here is derived from an EMBL/GenBank/DDBJ whole genome shotgun (WGS) entry which is preliminary data.</text>
</comment>
<keyword evidence="2" id="KW-1185">Reference proteome</keyword>
<reference evidence="1 2" key="1">
    <citation type="submission" date="2024-10" db="EMBL/GenBank/DDBJ databases">
        <title>The Natural Products Discovery Center: Release of the First 8490 Sequenced Strains for Exploring Actinobacteria Biosynthetic Diversity.</title>
        <authorList>
            <person name="Kalkreuter E."/>
            <person name="Kautsar S.A."/>
            <person name="Yang D."/>
            <person name="Bader C.D."/>
            <person name="Teijaro C.N."/>
            <person name="Fluegel L."/>
            <person name="Davis C.M."/>
            <person name="Simpson J.R."/>
            <person name="Lauterbach L."/>
            <person name="Steele A.D."/>
            <person name="Gui C."/>
            <person name="Meng S."/>
            <person name="Li G."/>
            <person name="Viehrig K."/>
            <person name="Ye F."/>
            <person name="Su P."/>
            <person name="Kiefer A.F."/>
            <person name="Nichols A."/>
            <person name="Cepeda A.J."/>
            <person name="Yan W."/>
            <person name="Fan B."/>
            <person name="Jiang Y."/>
            <person name="Adhikari A."/>
            <person name="Zheng C.-J."/>
            <person name="Schuster L."/>
            <person name="Cowan T.M."/>
            <person name="Smanski M.J."/>
            <person name="Chevrette M.G."/>
            <person name="De Carvalho L.P.S."/>
            <person name="Shen B."/>
        </authorList>
    </citation>
    <scope>NUCLEOTIDE SEQUENCE [LARGE SCALE GENOMIC DNA]</scope>
    <source>
        <strain evidence="1 2">NPDC001281</strain>
    </source>
</reference>
<sequence length="70" mass="7569">MTYPPFGLTEAQAEALIRFAAGFSADLVRLQGTEWASTPEVQVMLNLATATWKTIQAEDSATATPPQQEV</sequence>
<proteinExistence type="predicted"/>
<dbReference type="RefSeq" id="WP_387346150.1">
    <property type="nucleotide sequence ID" value="NZ_JBIAXI010000024.1"/>
</dbReference>
<organism evidence="1 2">
    <name type="scientific">Microtetraspora fusca</name>
    <dbReference type="NCBI Taxonomy" id="1997"/>
    <lineage>
        <taxon>Bacteria</taxon>
        <taxon>Bacillati</taxon>
        <taxon>Actinomycetota</taxon>
        <taxon>Actinomycetes</taxon>
        <taxon>Streptosporangiales</taxon>
        <taxon>Streptosporangiaceae</taxon>
        <taxon>Microtetraspora</taxon>
    </lineage>
</organism>